<name>A0A8S2QPM4_9BILA</name>
<dbReference type="Proteomes" id="UP000677228">
    <property type="component" value="Unassembled WGS sequence"/>
</dbReference>
<dbReference type="AlphaFoldDB" id="A0A8S2QPM4"/>
<gene>
    <name evidence="1" type="ORF">OVA965_LOCUS29171</name>
    <name evidence="2" type="ORF">TMI583_LOCUS29938</name>
</gene>
<protein>
    <submittedName>
        <fullName evidence="2">Uncharacterized protein</fullName>
    </submittedName>
</protein>
<sequence length="218" mass="24472">MKEIIQALKNQEIDAATILQKMELGDANASIHIFGRDGNYFCEPELISTWLSLLVLLASSENVTGQSIAHAFTKSCGGCMVYTILMVVACFRGKEIARLAFDFFRHILADPNGDILELNEIDQIASLLNQHIPRRQDGTMMRFVCLEVRHIAHYADPTTNKGQIAVKLRDLIESLGALCTSRSFASEMKANSTSTIEIIKESMKNKTFSRKFVEEKWP</sequence>
<organism evidence="2 3">
    <name type="scientific">Didymodactylos carnosus</name>
    <dbReference type="NCBI Taxonomy" id="1234261"/>
    <lineage>
        <taxon>Eukaryota</taxon>
        <taxon>Metazoa</taxon>
        <taxon>Spiralia</taxon>
        <taxon>Gnathifera</taxon>
        <taxon>Rotifera</taxon>
        <taxon>Eurotatoria</taxon>
        <taxon>Bdelloidea</taxon>
        <taxon>Philodinida</taxon>
        <taxon>Philodinidae</taxon>
        <taxon>Didymodactylos</taxon>
    </lineage>
</organism>
<reference evidence="2" key="1">
    <citation type="submission" date="2021-02" db="EMBL/GenBank/DDBJ databases">
        <authorList>
            <person name="Nowell W R."/>
        </authorList>
    </citation>
    <scope>NUCLEOTIDE SEQUENCE</scope>
</reference>
<comment type="caution">
    <text evidence="2">The sequence shown here is derived from an EMBL/GenBank/DDBJ whole genome shotgun (WGS) entry which is preliminary data.</text>
</comment>
<dbReference type="EMBL" id="CAJOBA010041960">
    <property type="protein sequence ID" value="CAF4123927.1"/>
    <property type="molecule type" value="Genomic_DNA"/>
</dbReference>
<dbReference type="EMBL" id="CAJNOK010020362">
    <property type="protein sequence ID" value="CAF1315096.1"/>
    <property type="molecule type" value="Genomic_DNA"/>
</dbReference>
<proteinExistence type="predicted"/>
<dbReference type="Proteomes" id="UP000682733">
    <property type="component" value="Unassembled WGS sequence"/>
</dbReference>
<evidence type="ECO:0000313" key="1">
    <source>
        <dbReference type="EMBL" id="CAF1315096.1"/>
    </source>
</evidence>
<accession>A0A8S2QPM4</accession>
<evidence type="ECO:0000313" key="3">
    <source>
        <dbReference type="Proteomes" id="UP000682733"/>
    </source>
</evidence>
<evidence type="ECO:0000313" key="2">
    <source>
        <dbReference type="EMBL" id="CAF4123927.1"/>
    </source>
</evidence>